<dbReference type="OrthoDB" id="669939at2"/>
<dbReference type="RefSeq" id="WP_091398295.1">
    <property type="nucleotide sequence ID" value="NZ_FNQY01000012.1"/>
</dbReference>
<dbReference type="GO" id="GO:0003700">
    <property type="term" value="F:DNA-binding transcription factor activity"/>
    <property type="evidence" value="ECO:0007669"/>
    <property type="project" value="InterPro"/>
</dbReference>
<sequence length="345" mass="39980">MNDKPLFDFSNDKNHDSCWSFTLPEAYTGIRLPGAGIYTLNGGFGYFTFQGRVFKNVSIWLNNYLVFSRMKGRALLDLPMIEMSFVLGTKTDFEMNSLGKMMARGWQFNIVYDTHMDAETQFEKGAKIVTVDIHYQLDVLEGMNEYYPDLFGPLLDAIHAGRPMKYFHKYIYASPDMVKMFKRLFHALSNEYGSASGIEVLAVTLLLEGLKLKRHNKYMNTRFDYVLHDKRVATEAIKLLKADAMDFRGNQFYAEKFAMGQTRFKTCFFDHTGTTLKANWLENRIVEAVDLLVNTNERITQIALECGFASVFKFNEAIRKYLHMEAWQVRRLAQGESWIAKKDRC</sequence>
<evidence type="ECO:0000313" key="5">
    <source>
        <dbReference type="EMBL" id="SEA27491.1"/>
    </source>
</evidence>
<keyword evidence="3" id="KW-0804">Transcription</keyword>
<dbReference type="Pfam" id="PF12833">
    <property type="entry name" value="HTH_18"/>
    <property type="match status" value="1"/>
</dbReference>
<accession>A0A1H3ZVQ7</accession>
<dbReference type="PANTHER" id="PTHR43280">
    <property type="entry name" value="ARAC-FAMILY TRANSCRIPTIONAL REGULATOR"/>
    <property type="match status" value="1"/>
</dbReference>
<organism evidence="5 6">
    <name type="scientific">Arachidicoccus rhizosphaerae</name>
    <dbReference type="NCBI Taxonomy" id="551991"/>
    <lineage>
        <taxon>Bacteria</taxon>
        <taxon>Pseudomonadati</taxon>
        <taxon>Bacteroidota</taxon>
        <taxon>Chitinophagia</taxon>
        <taxon>Chitinophagales</taxon>
        <taxon>Chitinophagaceae</taxon>
        <taxon>Arachidicoccus</taxon>
    </lineage>
</organism>
<evidence type="ECO:0000259" key="4">
    <source>
        <dbReference type="PROSITE" id="PS01124"/>
    </source>
</evidence>
<proteinExistence type="predicted"/>
<dbReference type="SMART" id="SM00342">
    <property type="entry name" value="HTH_ARAC"/>
    <property type="match status" value="1"/>
</dbReference>
<name>A0A1H3ZVQ7_9BACT</name>
<dbReference type="GO" id="GO:0043565">
    <property type="term" value="F:sequence-specific DNA binding"/>
    <property type="evidence" value="ECO:0007669"/>
    <property type="project" value="InterPro"/>
</dbReference>
<gene>
    <name evidence="5" type="ORF">SAMN05192529_11253</name>
</gene>
<evidence type="ECO:0000256" key="3">
    <source>
        <dbReference type="ARBA" id="ARBA00023163"/>
    </source>
</evidence>
<dbReference type="EMBL" id="FNQY01000012">
    <property type="protein sequence ID" value="SEA27491.1"/>
    <property type="molecule type" value="Genomic_DNA"/>
</dbReference>
<dbReference type="PANTHER" id="PTHR43280:SF2">
    <property type="entry name" value="HTH-TYPE TRANSCRIPTIONAL REGULATOR EXSA"/>
    <property type="match status" value="1"/>
</dbReference>
<dbReference type="InterPro" id="IPR009057">
    <property type="entry name" value="Homeodomain-like_sf"/>
</dbReference>
<reference evidence="5 6" key="1">
    <citation type="submission" date="2016-10" db="EMBL/GenBank/DDBJ databases">
        <authorList>
            <person name="de Groot N.N."/>
        </authorList>
    </citation>
    <scope>NUCLEOTIDE SEQUENCE [LARGE SCALE GENOMIC DNA]</scope>
    <source>
        <strain evidence="5 6">Vu-144</strain>
    </source>
</reference>
<dbReference type="STRING" id="551991.SAMN05192529_11253"/>
<keyword evidence="6" id="KW-1185">Reference proteome</keyword>
<feature type="domain" description="HTH araC/xylS-type" evidence="4">
    <location>
        <begin position="234"/>
        <end position="332"/>
    </location>
</feature>
<keyword evidence="2 5" id="KW-0238">DNA-binding</keyword>
<dbReference type="PROSITE" id="PS01124">
    <property type="entry name" value="HTH_ARAC_FAMILY_2"/>
    <property type="match status" value="1"/>
</dbReference>
<evidence type="ECO:0000256" key="2">
    <source>
        <dbReference type="ARBA" id="ARBA00023125"/>
    </source>
</evidence>
<dbReference type="Gene3D" id="1.10.10.60">
    <property type="entry name" value="Homeodomain-like"/>
    <property type="match status" value="1"/>
</dbReference>
<protein>
    <submittedName>
        <fullName evidence="5">AraC-type DNA-binding protein</fullName>
    </submittedName>
</protein>
<dbReference type="SUPFAM" id="SSF46689">
    <property type="entry name" value="Homeodomain-like"/>
    <property type="match status" value="1"/>
</dbReference>
<dbReference type="InterPro" id="IPR018060">
    <property type="entry name" value="HTH_AraC"/>
</dbReference>
<dbReference type="AlphaFoldDB" id="A0A1H3ZVQ7"/>
<keyword evidence="1" id="KW-0805">Transcription regulation</keyword>
<evidence type="ECO:0000256" key="1">
    <source>
        <dbReference type="ARBA" id="ARBA00023015"/>
    </source>
</evidence>
<evidence type="ECO:0000313" key="6">
    <source>
        <dbReference type="Proteomes" id="UP000199041"/>
    </source>
</evidence>
<dbReference type="Proteomes" id="UP000199041">
    <property type="component" value="Unassembled WGS sequence"/>
</dbReference>